<dbReference type="GeneID" id="73337268"/>
<dbReference type="AlphaFoldDB" id="A0A9Q8SJR1"/>
<dbReference type="RefSeq" id="XP_049139401.1">
    <property type="nucleotide sequence ID" value="XM_049282258.1"/>
</dbReference>
<proteinExistence type="predicted"/>
<accession>A0A9Q8SJR1</accession>
<evidence type="ECO:0000313" key="1">
    <source>
        <dbReference type="EMBL" id="UQC77762.1"/>
    </source>
</evidence>
<reference evidence="1" key="1">
    <citation type="journal article" date="2021" name="Mol. Plant Microbe Interact.">
        <title>Complete Genome Sequence of the Plant-Pathogenic Fungus Colletotrichum lupini.</title>
        <authorList>
            <person name="Baroncelli R."/>
            <person name="Pensec F."/>
            <person name="Da Lio D."/>
            <person name="Boufleur T."/>
            <person name="Vicente I."/>
            <person name="Sarrocco S."/>
            <person name="Picot A."/>
            <person name="Baraldi E."/>
            <person name="Sukno S."/>
            <person name="Thon M."/>
            <person name="Le Floch G."/>
        </authorList>
    </citation>
    <scope>NUCLEOTIDE SEQUENCE</scope>
    <source>
        <strain evidence="1">IMI 504893</strain>
    </source>
</reference>
<dbReference type="KEGG" id="clup:CLUP02_03233"/>
<dbReference type="Proteomes" id="UP000830671">
    <property type="component" value="Chromosome 2"/>
</dbReference>
<protein>
    <submittedName>
        <fullName evidence="1">Uncharacterized protein</fullName>
    </submittedName>
</protein>
<evidence type="ECO:0000313" key="2">
    <source>
        <dbReference type="Proteomes" id="UP000830671"/>
    </source>
</evidence>
<keyword evidence="2" id="KW-1185">Reference proteome</keyword>
<name>A0A9Q8SJR1_9PEZI</name>
<gene>
    <name evidence="1" type="ORF">CLUP02_03233</name>
</gene>
<organism evidence="1 2">
    <name type="scientific">Colletotrichum lupini</name>
    <dbReference type="NCBI Taxonomy" id="145971"/>
    <lineage>
        <taxon>Eukaryota</taxon>
        <taxon>Fungi</taxon>
        <taxon>Dikarya</taxon>
        <taxon>Ascomycota</taxon>
        <taxon>Pezizomycotina</taxon>
        <taxon>Sordariomycetes</taxon>
        <taxon>Hypocreomycetidae</taxon>
        <taxon>Glomerellales</taxon>
        <taxon>Glomerellaceae</taxon>
        <taxon>Colletotrichum</taxon>
        <taxon>Colletotrichum acutatum species complex</taxon>
    </lineage>
</organism>
<dbReference type="EMBL" id="CP019474">
    <property type="protein sequence ID" value="UQC77762.1"/>
    <property type="molecule type" value="Genomic_DNA"/>
</dbReference>
<sequence>METMTRSVFQRAWIRTQAFATLKSPRPGQ</sequence>